<evidence type="ECO:0000256" key="4">
    <source>
        <dbReference type="SAM" id="Phobius"/>
    </source>
</evidence>
<accession>A0A5N5IFM0</accession>
<feature type="domain" description="EF-hand" evidence="6">
    <location>
        <begin position="282"/>
        <end position="317"/>
    </location>
</feature>
<feature type="signal peptide" evidence="5">
    <location>
        <begin position="1"/>
        <end position="21"/>
    </location>
</feature>
<dbReference type="GO" id="GO:0005516">
    <property type="term" value="F:calmodulin binding"/>
    <property type="evidence" value="ECO:0007669"/>
    <property type="project" value="UniProtKB-KW"/>
</dbReference>
<protein>
    <recommendedName>
        <fullName evidence="6">EF-hand domain-containing protein</fullName>
    </recommendedName>
</protein>
<feature type="compositionally biased region" description="Basic and acidic residues" evidence="3">
    <location>
        <begin position="742"/>
        <end position="753"/>
    </location>
</feature>
<dbReference type="Proteomes" id="UP000327157">
    <property type="component" value="Chromosome 5"/>
</dbReference>
<feature type="compositionally biased region" description="Basic and acidic residues" evidence="3">
    <location>
        <begin position="378"/>
        <end position="387"/>
    </location>
</feature>
<feature type="transmembrane region" description="Helical" evidence="4">
    <location>
        <begin position="145"/>
        <end position="167"/>
    </location>
</feature>
<evidence type="ECO:0000256" key="3">
    <source>
        <dbReference type="SAM" id="MobiDB-lite"/>
    </source>
</evidence>
<dbReference type="GO" id="GO:0005509">
    <property type="term" value="F:calcium ion binding"/>
    <property type="evidence" value="ECO:0007669"/>
    <property type="project" value="InterPro"/>
</dbReference>
<evidence type="ECO:0000256" key="2">
    <source>
        <dbReference type="ARBA" id="ARBA00024341"/>
    </source>
</evidence>
<dbReference type="PANTHER" id="PTHR32295:SF93">
    <property type="entry name" value="PROTEIN IQ-DOMAIN 9"/>
    <property type="match status" value="1"/>
</dbReference>
<feature type="chain" id="PRO_5024341738" description="EF-hand domain-containing protein" evidence="5">
    <location>
        <begin position="22"/>
        <end position="753"/>
    </location>
</feature>
<dbReference type="Pfam" id="PF13499">
    <property type="entry name" value="EF-hand_7"/>
    <property type="match status" value="1"/>
</dbReference>
<evidence type="ECO:0000256" key="5">
    <source>
        <dbReference type="SAM" id="SignalP"/>
    </source>
</evidence>
<comment type="similarity">
    <text evidence="2">Belongs to the IQD family.</text>
</comment>
<evidence type="ECO:0000259" key="6">
    <source>
        <dbReference type="PROSITE" id="PS50222"/>
    </source>
</evidence>
<reference evidence="8" key="2">
    <citation type="submission" date="2019-10" db="EMBL/GenBank/DDBJ databases">
        <title>A de novo genome assembly of a pear dwarfing rootstock.</title>
        <authorList>
            <person name="Wang F."/>
            <person name="Wang J."/>
            <person name="Li S."/>
            <person name="Zhang Y."/>
            <person name="Fang M."/>
            <person name="Ma L."/>
            <person name="Zhao Y."/>
            <person name="Jiang S."/>
        </authorList>
    </citation>
    <scope>NUCLEOTIDE SEQUENCE [LARGE SCALE GENOMIC DNA]</scope>
</reference>
<sequence>MSRQVLFIIFLVLQLVHLGSGRIVRDSGLISDGINDIRGQSSILEAPNLKADSVTCEPTYGFLPCATSVWGLLSLIIVYEVLLSLADQYVSKGSEFFFELFGTGIFGASAFHMLGLIPQVGMVLVTGVTATSTTVEEMAEMSMGMLAGSTIMILTLIWGSVVAFGSYDLSDSQTSSNPENKKPFSLTGSGVRTDVETQDTARIMMLSLIPFLILQLAKILTSTRAVRVVILVSLLIASAFLANYFIYQFFQPWIQSRRHEYLMRKYRPENILPSLLTVRGNPNVSNIKGLFHRIDKNHSTYISADELRALILGIQIEEFGLDDDDYVAEVMKQFDISGDAQIAETDFVNGISKWINPVMPSANSKGHEHKSLFRRNNSKNEKTKEDQQTPLISKKKKTKGADKSWMNLLKAVFLIILGTAMTVFLSMPLMVSLQEFSTAASIPSFVVSYVVIPLSTNYRLALMSVTSARDRTENAISLTLSEGSSAHGKSNSIKLKKSTFANGKNIGLPIEDIAAIRIQTAFRAYVARKSLRRLKGIVRLQIMTQAYPVTKQTTTTLSYLHSWSKIQAEVKARRLCMVTEGRIKQKKIESQQKLEAKLHEIEAEWCGGSETMDEILARIYQREEAAVKRERAMAYAFSHQWRANCSQNQSLGNYELGKANWGWSWKERWIAARPWESRVQSPSPRKVQSKQASPVGKNINSPTPKAAVLDKLPSSNGKPTTKARRLSYSAVEEKSAATAESIKTEEKTLRNEH</sequence>
<dbReference type="InterPro" id="IPR002048">
    <property type="entry name" value="EF_hand_dom"/>
</dbReference>
<comment type="caution">
    <text evidence="7">The sequence shown here is derived from an EMBL/GenBank/DDBJ whole genome shotgun (WGS) entry which is preliminary data.</text>
</comment>
<feature type="transmembrane region" description="Helical" evidence="4">
    <location>
        <begin position="68"/>
        <end position="86"/>
    </location>
</feature>
<proteinExistence type="inferred from homology"/>
<feature type="transmembrane region" description="Helical" evidence="4">
    <location>
        <begin position="98"/>
        <end position="125"/>
    </location>
</feature>
<keyword evidence="4" id="KW-0472">Membrane</keyword>
<dbReference type="Gene3D" id="1.10.238.10">
    <property type="entry name" value="EF-hand"/>
    <property type="match status" value="1"/>
</dbReference>
<feature type="transmembrane region" description="Helical" evidence="4">
    <location>
        <begin position="226"/>
        <end position="247"/>
    </location>
</feature>
<reference evidence="7 8" key="3">
    <citation type="submission" date="2019-11" db="EMBL/GenBank/DDBJ databases">
        <title>A de novo genome assembly of a pear dwarfing rootstock.</title>
        <authorList>
            <person name="Wang F."/>
            <person name="Wang J."/>
            <person name="Li S."/>
            <person name="Zhang Y."/>
            <person name="Fang M."/>
            <person name="Ma L."/>
            <person name="Zhao Y."/>
            <person name="Jiang S."/>
        </authorList>
    </citation>
    <scope>NUCLEOTIDE SEQUENCE [LARGE SCALE GENOMIC DNA]</scope>
    <source>
        <strain evidence="7">S2</strain>
        <tissue evidence="7">Leaf</tissue>
    </source>
</reference>
<keyword evidence="1" id="KW-0112">Calmodulin-binding</keyword>
<keyword evidence="8" id="KW-1185">Reference proteome</keyword>
<gene>
    <name evidence="7" type="ORF">D8674_027865</name>
</gene>
<keyword evidence="5" id="KW-0732">Signal</keyword>
<keyword evidence="4" id="KW-1133">Transmembrane helix</keyword>
<feature type="region of interest" description="Disordered" evidence="3">
    <location>
        <begin position="361"/>
        <end position="398"/>
    </location>
</feature>
<dbReference type="InterPro" id="IPR011992">
    <property type="entry name" value="EF-hand-dom_pair"/>
</dbReference>
<evidence type="ECO:0000256" key="1">
    <source>
        <dbReference type="ARBA" id="ARBA00022860"/>
    </source>
</evidence>
<dbReference type="EMBL" id="SMOL01000004">
    <property type="protein sequence ID" value="KAB2637331.1"/>
    <property type="molecule type" value="Genomic_DNA"/>
</dbReference>
<feature type="transmembrane region" description="Helical" evidence="4">
    <location>
        <begin position="405"/>
        <end position="430"/>
    </location>
</feature>
<dbReference type="PROSITE" id="PS50096">
    <property type="entry name" value="IQ"/>
    <property type="match status" value="1"/>
</dbReference>
<reference evidence="7 8" key="1">
    <citation type="submission" date="2019-09" db="EMBL/GenBank/DDBJ databases">
        <authorList>
            <person name="Ou C."/>
        </authorList>
    </citation>
    <scope>NUCLEOTIDE SEQUENCE [LARGE SCALE GENOMIC DNA]</scope>
    <source>
        <strain evidence="7">S2</strain>
        <tissue evidence="7">Leaf</tissue>
    </source>
</reference>
<dbReference type="OrthoDB" id="26525at2759"/>
<dbReference type="SUPFAM" id="SSF47473">
    <property type="entry name" value="EF-hand"/>
    <property type="match status" value="1"/>
</dbReference>
<evidence type="ECO:0000313" key="8">
    <source>
        <dbReference type="Proteomes" id="UP000327157"/>
    </source>
</evidence>
<dbReference type="CDD" id="cd23767">
    <property type="entry name" value="IQCD"/>
    <property type="match status" value="1"/>
</dbReference>
<dbReference type="PANTHER" id="PTHR32295">
    <property type="entry name" value="IQ-DOMAIN 5-RELATED"/>
    <property type="match status" value="1"/>
</dbReference>
<dbReference type="PROSITE" id="PS50222">
    <property type="entry name" value="EF_HAND_2"/>
    <property type="match status" value="1"/>
</dbReference>
<keyword evidence="4" id="KW-0812">Transmembrane</keyword>
<dbReference type="AlphaFoldDB" id="A0A5N5IFM0"/>
<feature type="region of interest" description="Disordered" evidence="3">
    <location>
        <begin position="676"/>
        <end position="753"/>
    </location>
</feature>
<evidence type="ECO:0000313" key="7">
    <source>
        <dbReference type="EMBL" id="KAB2637331.1"/>
    </source>
</evidence>
<name>A0A5N5IFM0_9ROSA</name>
<dbReference type="CDD" id="cd00051">
    <property type="entry name" value="EFh"/>
    <property type="match status" value="1"/>
</dbReference>
<organism evidence="7 8">
    <name type="scientific">Pyrus ussuriensis x Pyrus communis</name>
    <dbReference type="NCBI Taxonomy" id="2448454"/>
    <lineage>
        <taxon>Eukaryota</taxon>
        <taxon>Viridiplantae</taxon>
        <taxon>Streptophyta</taxon>
        <taxon>Embryophyta</taxon>
        <taxon>Tracheophyta</taxon>
        <taxon>Spermatophyta</taxon>
        <taxon>Magnoliopsida</taxon>
        <taxon>eudicotyledons</taxon>
        <taxon>Gunneridae</taxon>
        <taxon>Pentapetalae</taxon>
        <taxon>rosids</taxon>
        <taxon>fabids</taxon>
        <taxon>Rosales</taxon>
        <taxon>Rosaceae</taxon>
        <taxon>Amygdaloideae</taxon>
        <taxon>Maleae</taxon>
        <taxon>Pyrus</taxon>
    </lineage>
</organism>